<protein>
    <submittedName>
        <fullName evidence="1">Uncharacterized protein</fullName>
    </submittedName>
</protein>
<organism evidence="1 2">
    <name type="scientific">Ostreobium quekettii</name>
    <dbReference type="NCBI Taxonomy" id="121088"/>
    <lineage>
        <taxon>Eukaryota</taxon>
        <taxon>Viridiplantae</taxon>
        <taxon>Chlorophyta</taxon>
        <taxon>core chlorophytes</taxon>
        <taxon>Ulvophyceae</taxon>
        <taxon>TCBD clade</taxon>
        <taxon>Bryopsidales</taxon>
        <taxon>Ostreobineae</taxon>
        <taxon>Ostreobiaceae</taxon>
        <taxon>Ostreobium</taxon>
    </lineage>
</organism>
<accession>A0A8S1J0T8</accession>
<dbReference type="AlphaFoldDB" id="A0A8S1J0T8"/>
<keyword evidence="2" id="KW-1185">Reference proteome</keyword>
<evidence type="ECO:0000313" key="1">
    <source>
        <dbReference type="EMBL" id="CAD7699422.1"/>
    </source>
</evidence>
<comment type="caution">
    <text evidence="1">The sequence shown here is derived from an EMBL/GenBank/DDBJ whole genome shotgun (WGS) entry which is preliminary data.</text>
</comment>
<evidence type="ECO:0000313" key="2">
    <source>
        <dbReference type="Proteomes" id="UP000708148"/>
    </source>
</evidence>
<sequence length="114" mass="12525">MGRAMGYYDSNMSGPSEQGPMLYLAMHWASRQAECRSFSDPNKWHCGVRDGISCGGWNWPQALFAGCCSLRWKLPVGLCAAIGKACRQGGGQVWHVALVTCDPRVQTWSNISVD</sequence>
<name>A0A8S1J0T8_9CHLO</name>
<dbReference type="Proteomes" id="UP000708148">
    <property type="component" value="Unassembled WGS sequence"/>
</dbReference>
<proteinExistence type="predicted"/>
<dbReference type="EMBL" id="CAJHUC010001015">
    <property type="protein sequence ID" value="CAD7699422.1"/>
    <property type="molecule type" value="Genomic_DNA"/>
</dbReference>
<reference evidence="1" key="1">
    <citation type="submission" date="2020-12" db="EMBL/GenBank/DDBJ databases">
        <authorList>
            <person name="Iha C."/>
        </authorList>
    </citation>
    <scope>NUCLEOTIDE SEQUENCE</scope>
</reference>
<gene>
    <name evidence="1" type="ORF">OSTQU699_LOCUS4781</name>
</gene>